<evidence type="ECO:0000313" key="1">
    <source>
        <dbReference type="EMBL" id="TWI69573.1"/>
    </source>
</evidence>
<dbReference type="RefSeq" id="WP_145647324.1">
    <property type="nucleotide sequence ID" value="NZ_VLLB01000001.1"/>
</dbReference>
<name>A0A562RL05_9BURK</name>
<proteinExistence type="predicted"/>
<evidence type="ECO:0000313" key="2">
    <source>
        <dbReference type="Proteomes" id="UP000318431"/>
    </source>
</evidence>
<accession>A0A562RL05</accession>
<comment type="caution">
    <text evidence="1">The sequence shown here is derived from an EMBL/GenBank/DDBJ whole genome shotgun (WGS) entry which is preliminary data.</text>
</comment>
<reference evidence="1 2" key="1">
    <citation type="journal article" date="2015" name="Stand. Genomic Sci.">
        <title>Genomic Encyclopedia of Bacterial and Archaeal Type Strains, Phase III: the genomes of soil and plant-associated and newly described type strains.</title>
        <authorList>
            <person name="Whitman W.B."/>
            <person name="Woyke T."/>
            <person name="Klenk H.P."/>
            <person name="Zhou Y."/>
            <person name="Lilburn T.G."/>
            <person name="Beck B.J."/>
            <person name="De Vos P."/>
            <person name="Vandamme P."/>
            <person name="Eisen J.A."/>
            <person name="Garrity G."/>
            <person name="Hugenholtz P."/>
            <person name="Kyrpides N.C."/>
        </authorList>
    </citation>
    <scope>NUCLEOTIDE SEQUENCE [LARGE SCALE GENOMIC DNA]</scope>
    <source>
        <strain evidence="1 2">CGMCC 1.10822</strain>
    </source>
</reference>
<dbReference type="EMBL" id="VLLB01000001">
    <property type="protein sequence ID" value="TWI69573.1"/>
    <property type="molecule type" value="Genomic_DNA"/>
</dbReference>
<sequence>MDPRREPSLAAPEVDAVIAAACTDGAAPSDSTVILFGADGTARRPGTFGTRAGARRATMKGETAWWFHGGPHSVALVPFAAAPEIGLQLDFVIDSADPRLARQRFDLFLFSEIAVNASSLTLAGFTRRAETALRAALEGGMLDLPPCTSLDEWNAFRGGFNELLYTRFGITVDDCVPVTLDEVDYAAVLRARAVAPPAPHAIDAPLEKTDAVADQGANEVAYKVADAVADAVADSVTLPAAMLPVSDAGALRRLFLELPAASAALRALPATHFATRQSHLQRLALAALDVNTMPSLALAAPGRPRAAHEQRRLAASSTRAAVALDELWAVLAQWKEAGATDDEVDRVLANLEFHLKARRGGEAP</sequence>
<dbReference type="Proteomes" id="UP000318431">
    <property type="component" value="Unassembled WGS sequence"/>
</dbReference>
<organism evidence="1 2">
    <name type="scientific">Pseudoduganella lurida</name>
    <dbReference type="NCBI Taxonomy" id="1036180"/>
    <lineage>
        <taxon>Bacteria</taxon>
        <taxon>Pseudomonadati</taxon>
        <taxon>Pseudomonadota</taxon>
        <taxon>Betaproteobacteria</taxon>
        <taxon>Burkholderiales</taxon>
        <taxon>Oxalobacteraceae</taxon>
        <taxon>Telluria group</taxon>
        <taxon>Pseudoduganella</taxon>
    </lineage>
</organism>
<keyword evidence="2" id="KW-1185">Reference proteome</keyword>
<dbReference type="AlphaFoldDB" id="A0A562RL05"/>
<protein>
    <submittedName>
        <fullName evidence="1">Uncharacterized protein</fullName>
    </submittedName>
</protein>
<gene>
    <name evidence="1" type="ORF">IP91_00643</name>
</gene>
<dbReference type="OrthoDB" id="8745838at2"/>